<organism evidence="2 3">
    <name type="scientific">Mycolicibacterium rhodesiae (strain NBB3)</name>
    <name type="common">Mycobacterium rhodesiae</name>
    <dbReference type="NCBI Taxonomy" id="710685"/>
    <lineage>
        <taxon>Bacteria</taxon>
        <taxon>Bacillati</taxon>
        <taxon>Actinomycetota</taxon>
        <taxon>Actinomycetes</taxon>
        <taxon>Mycobacteriales</taxon>
        <taxon>Mycobacteriaceae</taxon>
        <taxon>Mycolicibacterium</taxon>
    </lineage>
</organism>
<protein>
    <submittedName>
        <fullName evidence="2">Uncharacterized protein</fullName>
    </submittedName>
</protein>
<feature type="signal peptide" evidence="1">
    <location>
        <begin position="1"/>
        <end position="24"/>
    </location>
</feature>
<dbReference type="RefSeq" id="WP_014213727.1">
    <property type="nucleotide sequence ID" value="NC_016604.1"/>
</dbReference>
<accession>G8RJP7</accession>
<sequence length="59" mass="5905">MSIKHIAVSSAAIAVVGFGAVAGAVSLSEAAATSTTPEMANVHSWGELLASTPQPAFHR</sequence>
<proteinExistence type="predicted"/>
<dbReference type="Proteomes" id="UP000005442">
    <property type="component" value="Chromosome"/>
</dbReference>
<gene>
    <name evidence="2" type="ordered locus">MycrhN_5519</name>
</gene>
<keyword evidence="3" id="KW-1185">Reference proteome</keyword>
<dbReference type="HOGENOM" id="CLU_2955673_0_0_11"/>
<dbReference type="KEGG" id="mrh:MycrhN_5519"/>
<name>G8RJP7_MYCRN</name>
<dbReference type="AlphaFoldDB" id="G8RJP7"/>
<feature type="chain" id="PRO_5039178221" evidence="1">
    <location>
        <begin position="25"/>
        <end position="59"/>
    </location>
</feature>
<reference evidence="2 3" key="1">
    <citation type="submission" date="2011-12" db="EMBL/GenBank/DDBJ databases">
        <title>Complete sequence of Mycobacterium rhodesiae NBB3.</title>
        <authorList>
            <consortium name="US DOE Joint Genome Institute"/>
            <person name="Lucas S."/>
            <person name="Han J."/>
            <person name="Lapidus A."/>
            <person name="Cheng J.-F."/>
            <person name="Goodwin L."/>
            <person name="Pitluck S."/>
            <person name="Peters L."/>
            <person name="Mikhailova N."/>
            <person name="Gu W."/>
            <person name="Detter J.C."/>
            <person name="Han C."/>
            <person name="Tapia R."/>
            <person name="Land M."/>
            <person name="Hauser L."/>
            <person name="Kyrpides N."/>
            <person name="Ivanova N."/>
            <person name="Pagani I."/>
            <person name="Mattes T."/>
            <person name="Holmes A."/>
            <person name="Rutledge P."/>
            <person name="Paulsen I."/>
            <person name="Coleman N."/>
            <person name="Woyke T."/>
        </authorList>
    </citation>
    <scope>NUCLEOTIDE SEQUENCE [LARGE SCALE GENOMIC DNA]</scope>
    <source>
        <strain evidence="2 3">NBB3</strain>
    </source>
</reference>
<keyword evidence="1" id="KW-0732">Signal</keyword>
<evidence type="ECO:0000313" key="2">
    <source>
        <dbReference type="EMBL" id="AEV75988.1"/>
    </source>
</evidence>
<dbReference type="eggNOG" id="ENOG5030210">
    <property type="taxonomic scope" value="Bacteria"/>
</dbReference>
<evidence type="ECO:0000313" key="3">
    <source>
        <dbReference type="Proteomes" id="UP000005442"/>
    </source>
</evidence>
<dbReference type="EMBL" id="CP003169">
    <property type="protein sequence ID" value="AEV75988.1"/>
    <property type="molecule type" value="Genomic_DNA"/>
</dbReference>
<evidence type="ECO:0000256" key="1">
    <source>
        <dbReference type="SAM" id="SignalP"/>
    </source>
</evidence>
<dbReference type="PATRIC" id="fig|710685.3.peg.5539"/>